<evidence type="ECO:0000256" key="4">
    <source>
        <dbReference type="ARBA" id="ARBA00022840"/>
    </source>
</evidence>
<name>A0A918TQV7_9BACT</name>
<dbReference type="CDD" id="cd14014">
    <property type="entry name" value="STKc_PknB_like"/>
    <property type="match status" value="1"/>
</dbReference>
<dbReference type="Proteomes" id="UP000644507">
    <property type="component" value="Unassembled WGS sequence"/>
</dbReference>
<evidence type="ECO:0000256" key="5">
    <source>
        <dbReference type="SAM" id="Phobius"/>
    </source>
</evidence>
<reference evidence="7" key="1">
    <citation type="journal article" date="2014" name="Int. J. Syst. Evol. Microbiol.">
        <title>Complete genome sequence of Corynebacterium casei LMG S-19264T (=DSM 44701T), isolated from a smear-ripened cheese.</title>
        <authorList>
            <consortium name="US DOE Joint Genome Institute (JGI-PGF)"/>
            <person name="Walter F."/>
            <person name="Albersmeier A."/>
            <person name="Kalinowski J."/>
            <person name="Ruckert C."/>
        </authorList>
    </citation>
    <scope>NUCLEOTIDE SEQUENCE</scope>
    <source>
        <strain evidence="7">KCTC 12988</strain>
    </source>
</reference>
<evidence type="ECO:0000313" key="7">
    <source>
        <dbReference type="EMBL" id="GHC57889.1"/>
    </source>
</evidence>
<gene>
    <name evidence="7" type="ORF">GCM10007100_25940</name>
</gene>
<dbReference type="AlphaFoldDB" id="A0A918TQV7"/>
<dbReference type="Gene3D" id="1.10.510.10">
    <property type="entry name" value="Transferase(Phosphotransferase) domain 1"/>
    <property type="match status" value="1"/>
</dbReference>
<dbReference type="Gene3D" id="3.30.200.20">
    <property type="entry name" value="Phosphorylase Kinase, domain 1"/>
    <property type="match status" value="1"/>
</dbReference>
<evidence type="ECO:0000259" key="6">
    <source>
        <dbReference type="PROSITE" id="PS50011"/>
    </source>
</evidence>
<reference evidence="7" key="2">
    <citation type="submission" date="2020-09" db="EMBL/GenBank/DDBJ databases">
        <authorList>
            <person name="Sun Q."/>
            <person name="Kim S."/>
        </authorList>
    </citation>
    <scope>NUCLEOTIDE SEQUENCE</scope>
    <source>
        <strain evidence="7">KCTC 12988</strain>
    </source>
</reference>
<keyword evidence="8" id="KW-1185">Reference proteome</keyword>
<keyword evidence="5" id="KW-0812">Transmembrane</keyword>
<dbReference type="PROSITE" id="PS00108">
    <property type="entry name" value="PROTEIN_KINASE_ST"/>
    <property type="match status" value="1"/>
</dbReference>
<dbReference type="InterPro" id="IPR000719">
    <property type="entry name" value="Prot_kinase_dom"/>
</dbReference>
<dbReference type="GO" id="GO:0005524">
    <property type="term" value="F:ATP binding"/>
    <property type="evidence" value="ECO:0007669"/>
    <property type="project" value="UniProtKB-KW"/>
</dbReference>
<feature type="domain" description="Protein kinase" evidence="6">
    <location>
        <begin position="43"/>
        <end position="302"/>
    </location>
</feature>
<proteinExistence type="predicted"/>
<feature type="transmembrane region" description="Helical" evidence="5">
    <location>
        <begin position="325"/>
        <end position="344"/>
    </location>
</feature>
<dbReference type="PROSITE" id="PS50011">
    <property type="entry name" value="PROTEIN_KINASE_DOM"/>
    <property type="match status" value="1"/>
</dbReference>
<protein>
    <recommendedName>
        <fullName evidence="6">Protein kinase domain-containing protein</fullName>
    </recommendedName>
</protein>
<dbReference type="InterPro" id="IPR011009">
    <property type="entry name" value="Kinase-like_dom_sf"/>
</dbReference>
<evidence type="ECO:0000256" key="1">
    <source>
        <dbReference type="ARBA" id="ARBA00022679"/>
    </source>
</evidence>
<dbReference type="SUPFAM" id="SSF56112">
    <property type="entry name" value="Protein kinase-like (PK-like)"/>
    <property type="match status" value="1"/>
</dbReference>
<dbReference type="GO" id="GO:0004674">
    <property type="term" value="F:protein serine/threonine kinase activity"/>
    <property type="evidence" value="ECO:0007669"/>
    <property type="project" value="TreeGrafter"/>
</dbReference>
<comment type="caution">
    <text evidence="7">The sequence shown here is derived from an EMBL/GenBank/DDBJ whole genome shotgun (WGS) entry which is preliminary data.</text>
</comment>
<organism evidence="7 8">
    <name type="scientific">Roseibacillus persicicus</name>
    <dbReference type="NCBI Taxonomy" id="454148"/>
    <lineage>
        <taxon>Bacteria</taxon>
        <taxon>Pseudomonadati</taxon>
        <taxon>Verrucomicrobiota</taxon>
        <taxon>Verrucomicrobiia</taxon>
        <taxon>Verrucomicrobiales</taxon>
        <taxon>Verrucomicrobiaceae</taxon>
        <taxon>Roseibacillus</taxon>
    </lineage>
</organism>
<accession>A0A918TQV7</accession>
<evidence type="ECO:0000256" key="2">
    <source>
        <dbReference type="ARBA" id="ARBA00022741"/>
    </source>
</evidence>
<dbReference type="InterPro" id="IPR008271">
    <property type="entry name" value="Ser/Thr_kinase_AS"/>
</dbReference>
<dbReference type="PANTHER" id="PTHR43289">
    <property type="entry name" value="MITOGEN-ACTIVATED PROTEIN KINASE KINASE KINASE 20-RELATED"/>
    <property type="match status" value="1"/>
</dbReference>
<keyword evidence="2" id="KW-0547">Nucleotide-binding</keyword>
<keyword evidence="5" id="KW-1133">Transmembrane helix</keyword>
<keyword evidence="1" id="KW-0808">Transferase</keyword>
<dbReference type="EMBL" id="BMXI01000011">
    <property type="protein sequence ID" value="GHC57889.1"/>
    <property type="molecule type" value="Genomic_DNA"/>
</dbReference>
<evidence type="ECO:0000313" key="8">
    <source>
        <dbReference type="Proteomes" id="UP000644507"/>
    </source>
</evidence>
<sequence length="598" mass="65700">MADIAVCSECSGEMDVTAAGPFNRVACPNCGAEVRVKIAFGSYRLQQRLAYGGMSVLFVAQDQTLGREVALKVLNEEYSSDEYRTAQFEREAELTALVSHPNVVRVYSVGRAFERFYIAMELIAGESLEKRLETGLGLPEREVLKIALQVTAGLKAAKASGLIHRDIKPGNILVDSEGTAKIVDFGLSLVTQSGLARAQEIFATPFYAPPEALEAGVEDFRSDIYALGATLYHALAGKPPIESTSTNTKTLLEAKRQTLPLRKVAPSVSQSTSDLVSQMMAFRREERTASYDDVTAALQRALKGEAQPQVTPLGVKRKRGGNGGMVWIVVFVLLGLIGLGALALKGRSSEAPEEVVEASEVVPEDNGQTDAMRIAKTYQRARNALQAGKFNEAELNYLKLFRQKKVPEPTSSWAGYEAGLSALLDGRAGDSRQVFDDLRKRLGSAGLEAGTQVALEGLLGEWDDLEPFTLDEECSGQPEIAMVQLGKALKNWENGDWGAVQFFEAFAGQEFSEQNDWVGSYQDWARKLGADALLLKENEPDWNRVWSQSEVDAELIRLEELSAKLQTSGRARFTLESWQLWFKGEQAQRNARPWDGKE</sequence>
<dbReference type="RefSeq" id="WP_189570565.1">
    <property type="nucleotide sequence ID" value="NZ_BMXI01000011.1"/>
</dbReference>
<keyword evidence="4" id="KW-0067">ATP-binding</keyword>
<keyword evidence="3" id="KW-0418">Kinase</keyword>
<evidence type="ECO:0000256" key="3">
    <source>
        <dbReference type="ARBA" id="ARBA00022777"/>
    </source>
</evidence>
<dbReference type="PANTHER" id="PTHR43289:SF34">
    <property type="entry name" value="SERINE_THREONINE-PROTEIN KINASE YBDM-RELATED"/>
    <property type="match status" value="1"/>
</dbReference>
<dbReference type="SMART" id="SM00220">
    <property type="entry name" value="S_TKc"/>
    <property type="match status" value="1"/>
</dbReference>
<dbReference type="Pfam" id="PF00069">
    <property type="entry name" value="Pkinase"/>
    <property type="match status" value="1"/>
</dbReference>
<keyword evidence="5" id="KW-0472">Membrane</keyword>